<evidence type="ECO:0000256" key="2">
    <source>
        <dbReference type="ARBA" id="ARBA00023125"/>
    </source>
</evidence>
<dbReference type="AlphaFoldDB" id="A0A1I4EHI3"/>
<dbReference type="InterPro" id="IPR011006">
    <property type="entry name" value="CheY-like_superfamily"/>
</dbReference>
<dbReference type="Pfam" id="PF00196">
    <property type="entry name" value="GerE"/>
    <property type="match status" value="1"/>
</dbReference>
<protein>
    <submittedName>
        <fullName evidence="6">Two component transcriptional regulator, LuxR family</fullName>
    </submittedName>
</protein>
<dbReference type="CDD" id="cd17535">
    <property type="entry name" value="REC_NarL-like"/>
    <property type="match status" value="1"/>
</dbReference>
<dbReference type="PROSITE" id="PS00622">
    <property type="entry name" value="HTH_LUXR_1"/>
    <property type="match status" value="1"/>
</dbReference>
<organism evidence="6 7">
    <name type="scientific">Geodermatophilus ruber</name>
    <dbReference type="NCBI Taxonomy" id="504800"/>
    <lineage>
        <taxon>Bacteria</taxon>
        <taxon>Bacillati</taxon>
        <taxon>Actinomycetota</taxon>
        <taxon>Actinomycetes</taxon>
        <taxon>Geodermatophilales</taxon>
        <taxon>Geodermatophilaceae</taxon>
        <taxon>Geodermatophilus</taxon>
    </lineage>
</organism>
<dbReference type="PROSITE" id="PS50043">
    <property type="entry name" value="HTH_LUXR_2"/>
    <property type="match status" value="1"/>
</dbReference>
<keyword evidence="1 3" id="KW-0597">Phosphoprotein</keyword>
<name>A0A1I4EHI3_9ACTN</name>
<dbReference type="InterPro" id="IPR016032">
    <property type="entry name" value="Sig_transdc_resp-reg_C-effctor"/>
</dbReference>
<dbReference type="PROSITE" id="PS50110">
    <property type="entry name" value="RESPONSE_REGULATORY"/>
    <property type="match status" value="1"/>
</dbReference>
<gene>
    <name evidence="6" type="ORF">SAMN04488085_10635</name>
</gene>
<dbReference type="SMART" id="SM00421">
    <property type="entry name" value="HTH_LUXR"/>
    <property type="match status" value="1"/>
</dbReference>
<sequence>MVVIDVLVVDDHALMRTGLSGLIDATDDMRVVGTAADGAEALAAVTRLSPHVVLMDLSMPVMDGVAATRRIAAEHPHVEVLVLTSFSDQQRVMEALDAGAGGYVLKDTEPADLLAAIRSTARGYSPLDPRVARTVLHARRGPARLADLTEREQEVLALVGRGLANKQIARALGIREGTVKAHLTSVFQRIGVRDRTSAALWARTHLPEDPAAHWN</sequence>
<feature type="modified residue" description="4-aspartylphosphate" evidence="3">
    <location>
        <position position="56"/>
    </location>
</feature>
<keyword evidence="7" id="KW-1185">Reference proteome</keyword>
<feature type="domain" description="Response regulatory" evidence="5">
    <location>
        <begin position="5"/>
        <end position="121"/>
    </location>
</feature>
<dbReference type="InterPro" id="IPR001789">
    <property type="entry name" value="Sig_transdc_resp-reg_receiver"/>
</dbReference>
<keyword evidence="2" id="KW-0238">DNA-binding</keyword>
<dbReference type="STRING" id="504800.SAMN04488085_10635"/>
<dbReference type="Proteomes" id="UP000199152">
    <property type="component" value="Unassembled WGS sequence"/>
</dbReference>
<dbReference type="GO" id="GO:0000160">
    <property type="term" value="P:phosphorelay signal transduction system"/>
    <property type="evidence" value="ECO:0007669"/>
    <property type="project" value="InterPro"/>
</dbReference>
<dbReference type="PANTHER" id="PTHR43214">
    <property type="entry name" value="TWO-COMPONENT RESPONSE REGULATOR"/>
    <property type="match status" value="1"/>
</dbReference>
<accession>A0A1I4EHI3</accession>
<reference evidence="6 7" key="1">
    <citation type="submission" date="2016-10" db="EMBL/GenBank/DDBJ databases">
        <authorList>
            <person name="de Groot N.N."/>
        </authorList>
    </citation>
    <scope>NUCLEOTIDE SEQUENCE [LARGE SCALE GENOMIC DNA]</scope>
    <source>
        <strain evidence="6 7">DSM 45317</strain>
    </source>
</reference>
<dbReference type="InterPro" id="IPR058245">
    <property type="entry name" value="NreC/VraR/RcsB-like_REC"/>
</dbReference>
<dbReference type="InterPro" id="IPR039420">
    <property type="entry name" value="WalR-like"/>
</dbReference>
<proteinExistence type="predicted"/>
<dbReference type="Gene3D" id="3.40.50.2300">
    <property type="match status" value="1"/>
</dbReference>
<dbReference type="GO" id="GO:0006355">
    <property type="term" value="P:regulation of DNA-templated transcription"/>
    <property type="evidence" value="ECO:0007669"/>
    <property type="project" value="InterPro"/>
</dbReference>
<dbReference type="InParanoid" id="A0A1I4EHI3"/>
<evidence type="ECO:0000259" key="4">
    <source>
        <dbReference type="PROSITE" id="PS50043"/>
    </source>
</evidence>
<evidence type="ECO:0000313" key="6">
    <source>
        <dbReference type="EMBL" id="SFL05224.1"/>
    </source>
</evidence>
<feature type="domain" description="HTH luxR-type" evidence="4">
    <location>
        <begin position="141"/>
        <end position="206"/>
    </location>
</feature>
<dbReference type="EMBL" id="FOSW01000006">
    <property type="protein sequence ID" value="SFL05224.1"/>
    <property type="molecule type" value="Genomic_DNA"/>
</dbReference>
<dbReference type="InterPro" id="IPR000792">
    <property type="entry name" value="Tscrpt_reg_LuxR_C"/>
</dbReference>
<dbReference type="SUPFAM" id="SSF46894">
    <property type="entry name" value="C-terminal effector domain of the bipartite response regulators"/>
    <property type="match status" value="1"/>
</dbReference>
<dbReference type="PRINTS" id="PR00038">
    <property type="entry name" value="HTHLUXR"/>
</dbReference>
<dbReference type="Pfam" id="PF00072">
    <property type="entry name" value="Response_reg"/>
    <property type="match status" value="1"/>
</dbReference>
<dbReference type="SUPFAM" id="SSF52172">
    <property type="entry name" value="CheY-like"/>
    <property type="match status" value="1"/>
</dbReference>
<dbReference type="PANTHER" id="PTHR43214:SF43">
    <property type="entry name" value="TWO-COMPONENT RESPONSE REGULATOR"/>
    <property type="match status" value="1"/>
</dbReference>
<evidence type="ECO:0000256" key="3">
    <source>
        <dbReference type="PROSITE-ProRule" id="PRU00169"/>
    </source>
</evidence>
<evidence type="ECO:0000259" key="5">
    <source>
        <dbReference type="PROSITE" id="PS50110"/>
    </source>
</evidence>
<evidence type="ECO:0000313" key="7">
    <source>
        <dbReference type="Proteomes" id="UP000199152"/>
    </source>
</evidence>
<evidence type="ECO:0000256" key="1">
    <source>
        <dbReference type="ARBA" id="ARBA00022553"/>
    </source>
</evidence>
<dbReference type="CDD" id="cd06170">
    <property type="entry name" value="LuxR_C_like"/>
    <property type="match status" value="1"/>
</dbReference>
<dbReference type="GO" id="GO:0003677">
    <property type="term" value="F:DNA binding"/>
    <property type="evidence" value="ECO:0007669"/>
    <property type="project" value="UniProtKB-KW"/>
</dbReference>
<dbReference type="SMART" id="SM00448">
    <property type="entry name" value="REC"/>
    <property type="match status" value="1"/>
</dbReference>